<accession>A0ABS6K0A9</accession>
<organism evidence="1 2">
    <name type="scientific">Evansella alkalicola</name>
    <dbReference type="NCBI Taxonomy" id="745819"/>
    <lineage>
        <taxon>Bacteria</taxon>
        <taxon>Bacillati</taxon>
        <taxon>Bacillota</taxon>
        <taxon>Bacilli</taxon>
        <taxon>Bacillales</taxon>
        <taxon>Bacillaceae</taxon>
        <taxon>Evansella</taxon>
    </lineage>
</organism>
<reference evidence="1 2" key="1">
    <citation type="submission" date="2021-06" db="EMBL/GenBank/DDBJ databases">
        <title>Bacillus sp. RD4P76, an endophyte from a halophyte.</title>
        <authorList>
            <person name="Sun J.-Q."/>
        </authorList>
    </citation>
    <scope>NUCLEOTIDE SEQUENCE [LARGE SCALE GENOMIC DNA]</scope>
    <source>
        <strain evidence="1 2">JCM 17098</strain>
    </source>
</reference>
<gene>
    <name evidence="1" type="ORF">KS407_20870</name>
</gene>
<dbReference type="RefSeq" id="WP_088073788.1">
    <property type="nucleotide sequence ID" value="NZ_JAHQCR010000087.1"/>
</dbReference>
<protein>
    <submittedName>
        <fullName evidence="1">Uncharacterized protein</fullName>
    </submittedName>
</protein>
<dbReference type="Proteomes" id="UP000790580">
    <property type="component" value="Unassembled WGS sequence"/>
</dbReference>
<evidence type="ECO:0000313" key="2">
    <source>
        <dbReference type="Proteomes" id="UP000790580"/>
    </source>
</evidence>
<dbReference type="EMBL" id="JAHQCR010000087">
    <property type="protein sequence ID" value="MBU9723877.1"/>
    <property type="molecule type" value="Genomic_DNA"/>
</dbReference>
<proteinExistence type="predicted"/>
<keyword evidence="2" id="KW-1185">Reference proteome</keyword>
<sequence>MFDSMYRQDASSYNMIIDIKWKLGKITIDGIDTRKVGPTYNLLNNRLTINGKNHTFPTTDAFLKYYLDQLLLRQLYHLINGIIDEKIENDGKLYQLLQMISSLEPISVFGWYNHLTSLRKQEWEIRKQYAFERGWDIPEFFQYREETTFIPSVLKESTIILSDRDFLSMMSKLAIIETDNANNLSLTERGRRALNALDKMRKQRELDRQPKSANLTRVDITCYKCGTFIETVYAKTKENAHKTCVNCKANNFKEAGLIK</sequence>
<evidence type="ECO:0000313" key="1">
    <source>
        <dbReference type="EMBL" id="MBU9723877.1"/>
    </source>
</evidence>
<name>A0ABS6K0A9_9BACI</name>
<comment type="caution">
    <text evidence="1">The sequence shown here is derived from an EMBL/GenBank/DDBJ whole genome shotgun (WGS) entry which is preliminary data.</text>
</comment>